<organism evidence="1 2">
    <name type="scientific">Gehongia tenuis</name>
    <dbReference type="NCBI Taxonomy" id="2763655"/>
    <lineage>
        <taxon>Bacteria</taxon>
        <taxon>Bacillati</taxon>
        <taxon>Bacillota</taxon>
        <taxon>Clostridia</taxon>
        <taxon>Christensenellales</taxon>
        <taxon>Christensenellaceae</taxon>
        <taxon>Gehongia</taxon>
    </lineage>
</organism>
<protein>
    <submittedName>
        <fullName evidence="1">P27 family phage terminase small subunit</fullName>
    </submittedName>
</protein>
<sequence>MPRTQAAAAKARLLKWLKDAGNYQDSDMELVDLYAETYDFYQRLRAEVSKNGMLYDYTNKAGATNKTKNPLIIEMAKAVQTLNGLLKSMGLTPAQRKAFGADAAPSENGGDEFDDY</sequence>
<evidence type="ECO:0000313" key="2">
    <source>
        <dbReference type="Proteomes" id="UP000623172"/>
    </source>
</evidence>
<keyword evidence="2" id="KW-1185">Reference proteome</keyword>
<proteinExistence type="predicted"/>
<dbReference type="RefSeq" id="WP_249316365.1">
    <property type="nucleotide sequence ID" value="NZ_JACRSR010000003.1"/>
</dbReference>
<dbReference type="Pfam" id="PF05119">
    <property type="entry name" value="Terminase_4"/>
    <property type="match status" value="1"/>
</dbReference>
<name>A0A926D3K7_9FIRM</name>
<dbReference type="AlphaFoldDB" id="A0A926D3K7"/>
<reference evidence="1" key="1">
    <citation type="submission" date="2020-08" db="EMBL/GenBank/DDBJ databases">
        <title>Genome public.</title>
        <authorList>
            <person name="Liu C."/>
            <person name="Sun Q."/>
        </authorList>
    </citation>
    <scope>NUCLEOTIDE SEQUENCE</scope>
    <source>
        <strain evidence="1">NSJ-53</strain>
    </source>
</reference>
<comment type="caution">
    <text evidence="1">The sequence shown here is derived from an EMBL/GenBank/DDBJ whole genome shotgun (WGS) entry which is preliminary data.</text>
</comment>
<dbReference type="EMBL" id="JACRSR010000003">
    <property type="protein sequence ID" value="MBC8531745.1"/>
    <property type="molecule type" value="Genomic_DNA"/>
</dbReference>
<dbReference type="Proteomes" id="UP000623172">
    <property type="component" value="Unassembled WGS sequence"/>
</dbReference>
<evidence type="ECO:0000313" key="1">
    <source>
        <dbReference type="EMBL" id="MBC8531745.1"/>
    </source>
</evidence>
<dbReference type="InterPro" id="IPR006448">
    <property type="entry name" value="Phage_term_ssu_P27"/>
</dbReference>
<accession>A0A926D3K7</accession>
<gene>
    <name evidence="1" type="ORF">H8696_07775</name>
</gene>